<dbReference type="EMBL" id="JAAAIL010002766">
    <property type="protein sequence ID" value="KAG0254675.1"/>
    <property type="molecule type" value="Genomic_DNA"/>
</dbReference>
<keyword evidence="5" id="KW-0067">ATP-binding</keyword>
<keyword evidence="8" id="KW-1185">Reference proteome</keyword>
<keyword evidence="2" id="KW-0808">Transferase</keyword>
<evidence type="ECO:0000259" key="6">
    <source>
        <dbReference type="PROSITE" id="PS50011"/>
    </source>
</evidence>
<keyword evidence="1" id="KW-0723">Serine/threonine-protein kinase</keyword>
<gene>
    <name evidence="7" type="ORF">BGZ95_005964</name>
</gene>
<dbReference type="GO" id="GO:0005524">
    <property type="term" value="F:ATP binding"/>
    <property type="evidence" value="ECO:0007669"/>
    <property type="project" value="UniProtKB-KW"/>
</dbReference>
<reference evidence="7" key="1">
    <citation type="journal article" date="2020" name="Fungal Divers.">
        <title>Resolving the Mortierellaceae phylogeny through synthesis of multi-gene phylogenetics and phylogenomics.</title>
        <authorList>
            <person name="Vandepol N."/>
            <person name="Liber J."/>
            <person name="Desiro A."/>
            <person name="Na H."/>
            <person name="Kennedy M."/>
            <person name="Barry K."/>
            <person name="Grigoriev I.V."/>
            <person name="Miller A.N."/>
            <person name="O'Donnell K."/>
            <person name="Stajich J.E."/>
            <person name="Bonito G."/>
        </authorList>
    </citation>
    <scope>NUCLEOTIDE SEQUENCE</scope>
    <source>
        <strain evidence="7">NRRL 28262</strain>
    </source>
</reference>
<dbReference type="PANTHER" id="PTHR24345:SF0">
    <property type="entry name" value="CELL CYCLE SERINE_THREONINE-PROTEIN KINASE CDC5_MSD2"/>
    <property type="match status" value="1"/>
</dbReference>
<dbReference type="PANTHER" id="PTHR24345">
    <property type="entry name" value="SERINE/THREONINE-PROTEIN KINASE PLK"/>
    <property type="match status" value="1"/>
</dbReference>
<dbReference type="Gene3D" id="1.10.510.10">
    <property type="entry name" value="Transferase(Phosphotransferase) domain 1"/>
    <property type="match status" value="1"/>
</dbReference>
<evidence type="ECO:0000313" key="7">
    <source>
        <dbReference type="EMBL" id="KAG0254675.1"/>
    </source>
</evidence>
<dbReference type="SUPFAM" id="SSF56112">
    <property type="entry name" value="Protein kinase-like (PK-like)"/>
    <property type="match status" value="1"/>
</dbReference>
<evidence type="ECO:0000313" key="8">
    <source>
        <dbReference type="Proteomes" id="UP001194580"/>
    </source>
</evidence>
<accession>A0AAD4H110</accession>
<feature type="non-terminal residue" evidence="7">
    <location>
        <position position="1"/>
    </location>
</feature>
<proteinExistence type="predicted"/>
<dbReference type="InterPro" id="IPR000719">
    <property type="entry name" value="Prot_kinase_dom"/>
</dbReference>
<sequence>NIMFAPGMRLRIGDLGLAARYDKKDLKKGACGTIGFMAPEVVQGKPHTFSMDIYSLGCIAYIMLQGKNPWLTKGRQIFPNRLKDLLTMDECKLTPDSKRLVRKLLDFTPKTRLCLKDLPDQRFMVYGYSPENLGEEVFDHEPEFITEGKRKAEKSEADEKAKAKIKLDLDEKANQA</sequence>
<protein>
    <recommendedName>
        <fullName evidence="6">Protein kinase domain-containing protein</fullName>
    </recommendedName>
</protein>
<evidence type="ECO:0000256" key="1">
    <source>
        <dbReference type="ARBA" id="ARBA00022527"/>
    </source>
</evidence>
<dbReference type="Proteomes" id="UP001194580">
    <property type="component" value="Unassembled WGS sequence"/>
</dbReference>
<dbReference type="GO" id="GO:0004674">
    <property type="term" value="F:protein serine/threonine kinase activity"/>
    <property type="evidence" value="ECO:0007669"/>
    <property type="project" value="UniProtKB-KW"/>
</dbReference>
<name>A0AAD4H110_9FUNG</name>
<dbReference type="AlphaFoldDB" id="A0AAD4H110"/>
<dbReference type="InterPro" id="IPR011009">
    <property type="entry name" value="Kinase-like_dom_sf"/>
</dbReference>
<dbReference type="SMART" id="SM00220">
    <property type="entry name" value="S_TKc"/>
    <property type="match status" value="1"/>
</dbReference>
<comment type="caution">
    <text evidence="7">The sequence shown here is derived from an EMBL/GenBank/DDBJ whole genome shotgun (WGS) entry which is preliminary data.</text>
</comment>
<evidence type="ECO:0000256" key="2">
    <source>
        <dbReference type="ARBA" id="ARBA00022679"/>
    </source>
</evidence>
<dbReference type="PROSITE" id="PS50011">
    <property type="entry name" value="PROTEIN_KINASE_DOM"/>
    <property type="match status" value="1"/>
</dbReference>
<evidence type="ECO:0000256" key="3">
    <source>
        <dbReference type="ARBA" id="ARBA00022741"/>
    </source>
</evidence>
<dbReference type="Pfam" id="PF00069">
    <property type="entry name" value="Pkinase"/>
    <property type="match status" value="1"/>
</dbReference>
<keyword evidence="3" id="KW-0547">Nucleotide-binding</keyword>
<organism evidence="7 8">
    <name type="scientific">Linnemannia exigua</name>
    <dbReference type="NCBI Taxonomy" id="604196"/>
    <lineage>
        <taxon>Eukaryota</taxon>
        <taxon>Fungi</taxon>
        <taxon>Fungi incertae sedis</taxon>
        <taxon>Mucoromycota</taxon>
        <taxon>Mortierellomycotina</taxon>
        <taxon>Mortierellomycetes</taxon>
        <taxon>Mortierellales</taxon>
        <taxon>Mortierellaceae</taxon>
        <taxon>Linnemannia</taxon>
    </lineage>
</organism>
<evidence type="ECO:0000256" key="4">
    <source>
        <dbReference type="ARBA" id="ARBA00022777"/>
    </source>
</evidence>
<dbReference type="GO" id="GO:0005634">
    <property type="term" value="C:nucleus"/>
    <property type="evidence" value="ECO:0007669"/>
    <property type="project" value="TreeGrafter"/>
</dbReference>
<feature type="domain" description="Protein kinase" evidence="6">
    <location>
        <begin position="1"/>
        <end position="124"/>
    </location>
</feature>
<evidence type="ECO:0000256" key="5">
    <source>
        <dbReference type="ARBA" id="ARBA00022840"/>
    </source>
</evidence>
<keyword evidence="4" id="KW-0418">Kinase</keyword>